<evidence type="ECO:0000256" key="6">
    <source>
        <dbReference type="SAM" id="Phobius"/>
    </source>
</evidence>
<keyword evidence="4 6" id="KW-0472">Membrane</keyword>
<dbReference type="RefSeq" id="WP_235203439.1">
    <property type="nucleotide sequence ID" value="NZ_CP066776.1"/>
</dbReference>
<keyword evidence="2 6" id="KW-0812">Transmembrane</keyword>
<evidence type="ECO:0000313" key="7">
    <source>
        <dbReference type="EMBL" id="QQL44645.1"/>
    </source>
</evidence>
<evidence type="ECO:0000313" key="8">
    <source>
        <dbReference type="Proteomes" id="UP000475117"/>
    </source>
</evidence>
<gene>
    <name evidence="7" type="ORF">G3M56_012255</name>
</gene>
<dbReference type="InterPro" id="IPR019109">
    <property type="entry name" value="MamF_MmsF"/>
</dbReference>
<organism evidence="7 8">
    <name type="scientific">Sulfuriroseicoccus oceanibius</name>
    <dbReference type="NCBI Taxonomy" id="2707525"/>
    <lineage>
        <taxon>Bacteria</taxon>
        <taxon>Pseudomonadati</taxon>
        <taxon>Verrucomicrobiota</taxon>
        <taxon>Verrucomicrobiia</taxon>
        <taxon>Verrucomicrobiales</taxon>
        <taxon>Verrucomicrobiaceae</taxon>
        <taxon>Sulfuriroseicoccus</taxon>
    </lineage>
</organism>
<feature type="transmembrane region" description="Helical" evidence="6">
    <location>
        <begin position="94"/>
        <end position="115"/>
    </location>
</feature>
<reference evidence="7 8" key="1">
    <citation type="submission" date="2020-12" db="EMBL/GenBank/DDBJ databases">
        <title>Sulforoseuscoccus oceanibium gen. nov., sp. nov., a representative of the phylum Verrucomicrobia with special cytoplasmic membrane, and proposal of Sulforoseuscoccusaceae fam. nov.</title>
        <authorList>
            <person name="Xi F."/>
        </authorList>
    </citation>
    <scope>NUCLEOTIDE SEQUENCE [LARGE SCALE GENOMIC DNA]</scope>
    <source>
        <strain evidence="7 8">T37</strain>
    </source>
</reference>
<evidence type="ECO:0000256" key="5">
    <source>
        <dbReference type="SAM" id="MobiDB-lite"/>
    </source>
</evidence>
<accession>A0A7T7F168</accession>
<proteinExistence type="predicted"/>
<evidence type="ECO:0000256" key="1">
    <source>
        <dbReference type="ARBA" id="ARBA00004141"/>
    </source>
</evidence>
<evidence type="ECO:0000256" key="4">
    <source>
        <dbReference type="ARBA" id="ARBA00023136"/>
    </source>
</evidence>
<dbReference type="Pfam" id="PF09685">
    <property type="entry name" value="MamF_MmsF"/>
    <property type="match status" value="1"/>
</dbReference>
<dbReference type="EMBL" id="CP066776">
    <property type="protein sequence ID" value="QQL44645.1"/>
    <property type="molecule type" value="Genomic_DNA"/>
</dbReference>
<feature type="transmembrane region" description="Helical" evidence="6">
    <location>
        <begin position="121"/>
        <end position="140"/>
    </location>
</feature>
<dbReference type="AlphaFoldDB" id="A0A7T7F168"/>
<evidence type="ECO:0000256" key="3">
    <source>
        <dbReference type="ARBA" id="ARBA00022989"/>
    </source>
</evidence>
<dbReference type="Proteomes" id="UP000475117">
    <property type="component" value="Chromosome"/>
</dbReference>
<name>A0A7T7F168_9BACT</name>
<keyword evidence="3 6" id="KW-1133">Transmembrane helix</keyword>
<feature type="transmembrane region" description="Helical" evidence="6">
    <location>
        <begin position="52"/>
        <end position="74"/>
    </location>
</feature>
<sequence>MNNEPPQFPSDENPPQNPGGQQHDPSSPYHAPQSPPPAAGSLAALTQDDRTMGMLCHLLAFAFAPIGTLVLWLLKKDTMPFVDDQGKEALNFQISVWIYSIVSGFLCIVGIGFILLPIVTVGSIVFIILAAVAANNGTAYRYPFTIRLIK</sequence>
<protein>
    <submittedName>
        <fullName evidence="7">DUF4870 domain-containing protein</fullName>
    </submittedName>
</protein>
<feature type="region of interest" description="Disordered" evidence="5">
    <location>
        <begin position="1"/>
        <end position="41"/>
    </location>
</feature>
<dbReference type="KEGG" id="soa:G3M56_012255"/>
<keyword evidence="8" id="KW-1185">Reference proteome</keyword>
<comment type="subcellular location">
    <subcellularLocation>
        <location evidence="1">Membrane</location>
        <topology evidence="1">Multi-pass membrane protein</topology>
    </subcellularLocation>
</comment>
<evidence type="ECO:0000256" key="2">
    <source>
        <dbReference type="ARBA" id="ARBA00022692"/>
    </source>
</evidence>